<feature type="region of interest" description="Disordered" evidence="1">
    <location>
        <begin position="1850"/>
        <end position="1953"/>
    </location>
</feature>
<feature type="compositionally biased region" description="Pro residues" evidence="1">
    <location>
        <begin position="652"/>
        <end position="664"/>
    </location>
</feature>
<feature type="compositionally biased region" description="Polar residues" evidence="1">
    <location>
        <begin position="437"/>
        <end position="451"/>
    </location>
</feature>
<feature type="compositionally biased region" description="Basic and acidic residues" evidence="1">
    <location>
        <begin position="541"/>
        <end position="555"/>
    </location>
</feature>
<dbReference type="OrthoDB" id="2656226at2759"/>
<feature type="compositionally biased region" description="Polar residues" evidence="1">
    <location>
        <begin position="871"/>
        <end position="887"/>
    </location>
</feature>
<feature type="compositionally biased region" description="Low complexity" evidence="1">
    <location>
        <begin position="1167"/>
        <end position="1180"/>
    </location>
</feature>
<feature type="region of interest" description="Disordered" evidence="1">
    <location>
        <begin position="794"/>
        <end position="986"/>
    </location>
</feature>
<feature type="region of interest" description="Disordered" evidence="1">
    <location>
        <begin position="1534"/>
        <end position="1621"/>
    </location>
</feature>
<feature type="compositionally biased region" description="Low complexity" evidence="1">
    <location>
        <begin position="1321"/>
        <end position="1335"/>
    </location>
</feature>
<evidence type="ECO:0000256" key="1">
    <source>
        <dbReference type="SAM" id="MobiDB-lite"/>
    </source>
</evidence>
<feature type="compositionally biased region" description="Basic and acidic residues" evidence="1">
    <location>
        <begin position="202"/>
        <end position="270"/>
    </location>
</feature>
<feature type="compositionally biased region" description="Pro residues" evidence="1">
    <location>
        <begin position="973"/>
        <end position="984"/>
    </location>
</feature>
<feature type="compositionally biased region" description="Basic and acidic residues" evidence="1">
    <location>
        <begin position="49"/>
        <end position="61"/>
    </location>
</feature>
<feature type="region of interest" description="Disordered" evidence="1">
    <location>
        <begin position="512"/>
        <end position="725"/>
    </location>
</feature>
<feature type="compositionally biased region" description="Low complexity" evidence="1">
    <location>
        <begin position="1389"/>
        <end position="1429"/>
    </location>
</feature>
<feature type="compositionally biased region" description="Polar residues" evidence="1">
    <location>
        <begin position="1268"/>
        <end position="1289"/>
    </location>
</feature>
<feature type="region of interest" description="Disordered" evidence="1">
    <location>
        <begin position="1382"/>
        <end position="1519"/>
    </location>
</feature>
<feature type="compositionally biased region" description="Basic and acidic residues" evidence="1">
    <location>
        <begin position="1892"/>
        <end position="1902"/>
    </location>
</feature>
<feature type="region of interest" description="Disordered" evidence="1">
    <location>
        <begin position="1"/>
        <end position="451"/>
    </location>
</feature>
<feature type="compositionally biased region" description="Polar residues" evidence="1">
    <location>
        <begin position="1084"/>
        <end position="1124"/>
    </location>
</feature>
<accession>A0A1J8R306</accession>
<feature type="compositionally biased region" description="Basic residues" evidence="1">
    <location>
        <begin position="1934"/>
        <end position="1944"/>
    </location>
</feature>
<feature type="compositionally biased region" description="Low complexity" evidence="1">
    <location>
        <begin position="62"/>
        <end position="82"/>
    </location>
</feature>
<feature type="compositionally biased region" description="Polar residues" evidence="1">
    <location>
        <begin position="589"/>
        <end position="609"/>
    </location>
</feature>
<dbReference type="Proteomes" id="UP000183567">
    <property type="component" value="Unassembled WGS sequence"/>
</dbReference>
<feature type="compositionally biased region" description="Polar residues" evidence="1">
    <location>
        <begin position="900"/>
        <end position="935"/>
    </location>
</feature>
<feature type="compositionally biased region" description="Polar residues" evidence="1">
    <location>
        <begin position="1346"/>
        <end position="1357"/>
    </location>
</feature>
<feature type="compositionally biased region" description="Low complexity" evidence="1">
    <location>
        <begin position="1208"/>
        <end position="1220"/>
    </location>
</feature>
<feature type="region of interest" description="Disordered" evidence="1">
    <location>
        <begin position="1754"/>
        <end position="1829"/>
    </location>
</feature>
<feature type="compositionally biased region" description="Polar residues" evidence="1">
    <location>
        <begin position="796"/>
        <end position="817"/>
    </location>
</feature>
<feature type="compositionally biased region" description="Low complexity" evidence="1">
    <location>
        <begin position="1770"/>
        <end position="1782"/>
    </location>
</feature>
<feature type="compositionally biased region" description="Polar residues" evidence="1">
    <location>
        <begin position="669"/>
        <end position="682"/>
    </location>
</feature>
<feature type="compositionally biased region" description="Basic and acidic residues" evidence="1">
    <location>
        <begin position="562"/>
        <end position="574"/>
    </location>
</feature>
<dbReference type="EMBL" id="LVVM01000748">
    <property type="protein sequence ID" value="OJA20025.1"/>
    <property type="molecule type" value="Genomic_DNA"/>
</dbReference>
<feature type="compositionally biased region" description="Polar residues" evidence="1">
    <location>
        <begin position="401"/>
        <end position="412"/>
    </location>
</feature>
<feature type="region of interest" description="Disordered" evidence="1">
    <location>
        <begin position="1164"/>
        <end position="1254"/>
    </location>
</feature>
<feature type="region of interest" description="Disordered" evidence="1">
    <location>
        <begin position="1080"/>
        <end position="1128"/>
    </location>
</feature>
<feature type="compositionally biased region" description="Basic and acidic residues" evidence="1">
    <location>
        <begin position="840"/>
        <end position="852"/>
    </location>
</feature>
<feature type="compositionally biased region" description="Polar residues" evidence="1">
    <location>
        <begin position="324"/>
        <end position="348"/>
    </location>
</feature>
<feature type="compositionally biased region" description="Pro residues" evidence="1">
    <location>
        <begin position="1239"/>
        <end position="1250"/>
    </location>
</feature>
<feature type="compositionally biased region" description="Low complexity" evidence="1">
    <location>
        <begin position="375"/>
        <end position="385"/>
    </location>
</feature>
<feature type="compositionally biased region" description="Polar residues" evidence="1">
    <location>
        <begin position="1857"/>
        <end position="1872"/>
    </location>
</feature>
<feature type="compositionally biased region" description="Basic and acidic residues" evidence="1">
    <location>
        <begin position="156"/>
        <end position="167"/>
    </location>
</feature>
<feature type="compositionally biased region" description="Low complexity" evidence="1">
    <location>
        <begin position="1298"/>
        <end position="1311"/>
    </location>
</feature>
<feature type="region of interest" description="Disordered" evidence="1">
    <location>
        <begin position="999"/>
        <end position="1063"/>
    </location>
</feature>
<reference evidence="2 3" key="1">
    <citation type="submission" date="2016-03" db="EMBL/GenBank/DDBJ databases">
        <title>Comparative genomics of the ectomycorrhizal sister species Rhizopogon vinicolor and Rhizopogon vesiculosus (Basidiomycota: Boletales) reveals a divergence of the mating type B locus.</title>
        <authorList>
            <person name="Mujic A.B."/>
            <person name="Kuo A."/>
            <person name="Tritt A."/>
            <person name="Lipzen A."/>
            <person name="Chen C."/>
            <person name="Johnson J."/>
            <person name="Sharma A."/>
            <person name="Barry K."/>
            <person name="Grigoriev I.V."/>
            <person name="Spatafora J.W."/>
        </authorList>
    </citation>
    <scope>NUCLEOTIDE SEQUENCE [LARGE SCALE GENOMIC DNA]</scope>
    <source>
        <strain evidence="2 3">AM-OR11-056</strain>
    </source>
</reference>
<feature type="region of interest" description="Disordered" evidence="1">
    <location>
        <begin position="1268"/>
        <end position="1357"/>
    </location>
</feature>
<feature type="compositionally biased region" description="Polar residues" evidence="1">
    <location>
        <begin position="36"/>
        <end position="48"/>
    </location>
</feature>
<dbReference type="STRING" id="180088.A0A1J8R306"/>
<evidence type="ECO:0000313" key="3">
    <source>
        <dbReference type="Proteomes" id="UP000183567"/>
    </source>
</evidence>
<name>A0A1J8R306_9AGAM</name>
<organism evidence="2 3">
    <name type="scientific">Rhizopogon vesiculosus</name>
    <dbReference type="NCBI Taxonomy" id="180088"/>
    <lineage>
        <taxon>Eukaryota</taxon>
        <taxon>Fungi</taxon>
        <taxon>Dikarya</taxon>
        <taxon>Basidiomycota</taxon>
        <taxon>Agaricomycotina</taxon>
        <taxon>Agaricomycetes</taxon>
        <taxon>Agaricomycetidae</taxon>
        <taxon>Boletales</taxon>
        <taxon>Suillineae</taxon>
        <taxon>Rhizopogonaceae</taxon>
        <taxon>Rhizopogon</taxon>
    </lineage>
</organism>
<feature type="compositionally biased region" description="Basic and acidic residues" evidence="1">
    <location>
        <begin position="1"/>
        <end position="16"/>
    </location>
</feature>
<feature type="compositionally biased region" description="Basic and acidic residues" evidence="1">
    <location>
        <begin position="425"/>
        <end position="435"/>
    </location>
</feature>
<keyword evidence="3" id="KW-1185">Reference proteome</keyword>
<comment type="caution">
    <text evidence="2">The sequence shown here is derived from an EMBL/GenBank/DDBJ whole genome shotgun (WGS) entry which is preliminary data.</text>
</comment>
<sequence length="1953" mass="208150">MSTRRRDDRPHDDRYKAWVPQDKQQDYDRRRHRSATVPSQTHDSSQPQDTRRSSRAYRQDPHYTTTAPSTSHHPPAPSSSRTFLPPRSSAQNPSAVYHVATPYQTSASIQPPQPPHTSKGYSAAAAVSSRRAQTDNLDSRSYPNRRGPIAPTPKSSYDHVSSEDVARATRQPYPSRTVQPSTQPMPNATTSSANWASSSQDAHIKRSKERDRERDRFREAEKERDRERNVAADRYREKYRSDVHREKDNGVENDRHREPSRFRNEKRMESDSEGLVYPDNASKASLSGKEGYQPSLRESVSGHRRQRTEDGPLSSTARRPHPDPSTSTYMQSTGPQSSAATGSNTPGVGSNPPPAPRVMPVYLPQKPSKYERHASSAAHGGQSSSDADRVSVKHRPERNHSGASVQRDTSSAVRERQGQEGPAGPREDTRSKLEVKYSSTQGTYFNSRQPLQPASVNTVDIPLITPGFNSSPLPLESRGHVGTIPVLVAGEGPADRQTHDALYKSQTVLRRDEQQDARYPHVSHASVVKPSLGRSQTAEVPHSRSEVTPLDRSRTDPAVVDLSHDHHYRSDDHVPPQNTSRYPPFTNMAVESQPSQPRSAHKTSFSNPPAVSGPRPQPPSSYADHQNESTRLVTAATPASGPMTRVASNQPSAPPSPAHKPNPSPAKNGSTYGSLPSGTYSGNAIPVKRSPSTPPPTPVMSASQSYTRHPSEPPSRTSLDRPEPHVVAPRMTTAQMSNGGTVKSSWVVQTAQADIQLKHGYPTKEEKYTARSGPVDPPAVAHPQLREVLSQDNHHYSPTTQPRAALTQGSPKRSSPYGTPKDVYATGPRRTPDSSPHMSKVKEAAVPEESKAPHFPPPALAPPQIAVIGATPSSVTQDLPHRSQYNSGLLAPAYPAPSRVSKTTPGSPSRVSRTTSGSRDYQTQAQPQTVHTHPVTSPAPYQQTPVLPPQPVAPQPSQVSSYGQADSNAGGFSPPPLPVPPPRMPGVDIAEDIFPVKLSSSSPRRSNLAPPSPGVPWQPAQAPVITHASGTPAPAPSTQFPMLNGHADSYKSKPLAGEGTGATPATSVYQKSAAVPAVSAPVDAQTSPSSSAVATGPTNGVNQGISGSQHPPPSQGASAGSYPSTYPVPLPQLKRKVTIEEVPESPMFTNKWPTTPLQTYLQTRTATQSSETPVNSSSTSPAKAQTSEANAPRATPPSKPKDVSVHNTPARPTPIAITPTQPYPPPAPSTPHQTYTPPSSRPPYSAPPMQPSFSTSYLDALHRSTFSAQPQGYQRPSNAKPPLTSTSASVAAVQPIRSASQPLSAPQSAPLDAASRSKQFPATPTPTIITTAPHPQSLPTAETYAKPQSSRPLTSASVAAAQAIRPVVQPPNTQSALLDAASRGKQYGATSTATAAAPQPQSLPTAETQTPSSRPTTSASAAAAQATRPVPQPLNAVQDASPDAASKGRQHAATSTATNGASHPQSLPTTETHAKPHSSRPIIPHVTIPQGPGARAPPSTPTAKSQVQDAPIPNDSARYRGLLSSHNASAAMNPLYPATHRHPTPATSNQPSNPPLPTQSNSHHRTVSLPTPQPIPTSNAIPRPPSPRKTSQPLVNSSAMSTQPFPTASSQANAPSRAAKAAESSWASRVAVSGHPSTPAPFRAHLPSAVNRAFSHESEVLLTPSSIAPSMPKTPKMSFNSVSHVTAPPMRQRQVSTDSRESKKKSGGFLGGLFRTKSGSSRPLESPVTPSPVKTFIGVPKSPAVQAVAPPIQYSKSSSSAKELKDKHTVPATAAKTPTATVPNPPPTLASMSVPPKAPKAKTKVKLPNPATFPPPPQPTRDQKQPASSHVFSPFSFLVSKRKRTMSGASLDVCDGNTATNTVVGSPNTSQVPTLPPIAPPPVRDPMLATGEWRDRAEAEQRQKRKKNRPRPGVTFDVAEDPPDPYPGAMGKQKGTRLVRRKSGRTATPGPNR</sequence>
<evidence type="ECO:0000313" key="2">
    <source>
        <dbReference type="EMBL" id="OJA20025.1"/>
    </source>
</evidence>
<feature type="compositionally biased region" description="Low complexity" evidence="1">
    <location>
        <begin position="122"/>
        <end position="131"/>
    </location>
</feature>
<feature type="region of interest" description="Disordered" evidence="1">
    <location>
        <begin position="759"/>
        <end position="780"/>
    </location>
</feature>
<feature type="compositionally biased region" description="Polar residues" evidence="1">
    <location>
        <begin position="1452"/>
        <end position="1471"/>
    </location>
</feature>
<feature type="compositionally biased region" description="Low complexity" evidence="1">
    <location>
        <begin position="187"/>
        <end position="199"/>
    </location>
</feature>
<feature type="region of interest" description="Disordered" evidence="1">
    <location>
        <begin position="1665"/>
        <end position="1731"/>
    </location>
</feature>
<gene>
    <name evidence="2" type="ORF">AZE42_07907</name>
</gene>
<feature type="compositionally biased region" description="Pro residues" evidence="1">
    <location>
        <begin position="1874"/>
        <end position="1884"/>
    </location>
</feature>
<feature type="compositionally biased region" description="Polar residues" evidence="1">
    <location>
        <begin position="172"/>
        <end position="186"/>
    </location>
</feature>
<feature type="compositionally biased region" description="Polar residues" evidence="1">
    <location>
        <begin position="1588"/>
        <end position="1614"/>
    </location>
</feature>
<protein>
    <submittedName>
        <fullName evidence="2">Uncharacterized protein</fullName>
    </submittedName>
</protein>
<proteinExistence type="predicted"/>